<dbReference type="InParanoid" id="E9GCP3"/>
<organism evidence="5 6">
    <name type="scientific">Daphnia pulex</name>
    <name type="common">Water flea</name>
    <dbReference type="NCBI Taxonomy" id="6669"/>
    <lineage>
        <taxon>Eukaryota</taxon>
        <taxon>Metazoa</taxon>
        <taxon>Ecdysozoa</taxon>
        <taxon>Arthropoda</taxon>
        <taxon>Crustacea</taxon>
        <taxon>Branchiopoda</taxon>
        <taxon>Diplostraca</taxon>
        <taxon>Cladocera</taxon>
        <taxon>Anomopoda</taxon>
        <taxon>Daphniidae</taxon>
        <taxon>Daphnia</taxon>
    </lineage>
</organism>
<evidence type="ECO:0008006" key="7">
    <source>
        <dbReference type="Google" id="ProtNLM"/>
    </source>
</evidence>
<dbReference type="PROSITE" id="PS51155">
    <property type="entry name" value="CHIT_BIND_RR_2"/>
    <property type="match status" value="1"/>
</dbReference>
<evidence type="ECO:0000313" key="6">
    <source>
        <dbReference type="Proteomes" id="UP000000305"/>
    </source>
</evidence>
<dbReference type="PRINTS" id="PR00947">
    <property type="entry name" value="CUTICLE"/>
</dbReference>
<feature type="region of interest" description="Disordered" evidence="3">
    <location>
        <begin position="110"/>
        <end position="143"/>
    </location>
</feature>
<accession>E9GCP3</accession>
<evidence type="ECO:0000256" key="3">
    <source>
        <dbReference type="SAM" id="MobiDB-lite"/>
    </source>
</evidence>
<name>E9GCP3_DAPPU</name>
<dbReference type="OMA" id="HGEYRIA"/>
<dbReference type="InterPro" id="IPR031311">
    <property type="entry name" value="CHIT_BIND_RR_consensus"/>
</dbReference>
<keyword evidence="6" id="KW-1185">Reference proteome</keyword>
<dbReference type="GO" id="GO:0042302">
    <property type="term" value="F:structural constituent of cuticle"/>
    <property type="evidence" value="ECO:0007669"/>
    <property type="project" value="UniProtKB-UniRule"/>
</dbReference>
<dbReference type="PANTHER" id="PTHR12236">
    <property type="entry name" value="STRUCTURAL CONTITUENT OF CUTICLE"/>
    <property type="match status" value="1"/>
</dbReference>
<dbReference type="Pfam" id="PF00379">
    <property type="entry name" value="Chitin_bind_4"/>
    <property type="match status" value="1"/>
</dbReference>
<dbReference type="HOGENOM" id="CLU_075165_4_1_1"/>
<gene>
    <name evidence="5" type="ORF">DAPPUDRAFT_302348</name>
</gene>
<evidence type="ECO:0000313" key="5">
    <source>
        <dbReference type="EMBL" id="EFX82831.1"/>
    </source>
</evidence>
<feature type="compositionally biased region" description="Low complexity" evidence="3">
    <location>
        <begin position="133"/>
        <end position="143"/>
    </location>
</feature>
<evidence type="ECO:0000256" key="4">
    <source>
        <dbReference type="SAM" id="SignalP"/>
    </source>
</evidence>
<dbReference type="AlphaFoldDB" id="E9GCP3"/>
<evidence type="ECO:0000256" key="2">
    <source>
        <dbReference type="PROSITE-ProRule" id="PRU00497"/>
    </source>
</evidence>
<dbReference type="OrthoDB" id="6423516at2759"/>
<keyword evidence="1 2" id="KW-0193">Cuticle</keyword>
<dbReference type="GO" id="GO:0031012">
    <property type="term" value="C:extracellular matrix"/>
    <property type="evidence" value="ECO:0000318"/>
    <property type="project" value="GO_Central"/>
</dbReference>
<dbReference type="KEGG" id="dpx:DAPPUDRAFT_302348"/>
<keyword evidence="4" id="KW-0732">Signal</keyword>
<feature type="signal peptide" evidence="4">
    <location>
        <begin position="1"/>
        <end position="18"/>
    </location>
</feature>
<dbReference type="EMBL" id="GL732539">
    <property type="protein sequence ID" value="EFX82831.1"/>
    <property type="molecule type" value="Genomic_DNA"/>
</dbReference>
<dbReference type="PhylomeDB" id="E9GCP3"/>
<sequence length="143" mass="15599">MQFQFAIILVLVAVGAFAQPPLPKPPGYSPAPPKPYPTQSYEPLMPYSFGYAVSDGPSYNNYAHQETADTKAVTGSYRVALPDGRTQIVTYKADDNGYVANVKYEGQAKYPENYSKPKPAAYQPGPPPPPAYKPATPIKPYKP</sequence>
<protein>
    <recommendedName>
        <fullName evidence="7">Cuticle protein</fullName>
    </recommendedName>
</protein>
<feature type="chain" id="PRO_5003240219" description="Cuticle protein" evidence="4">
    <location>
        <begin position="19"/>
        <end position="143"/>
    </location>
</feature>
<evidence type="ECO:0000256" key="1">
    <source>
        <dbReference type="ARBA" id="ARBA00022460"/>
    </source>
</evidence>
<dbReference type="Proteomes" id="UP000000305">
    <property type="component" value="Unassembled WGS sequence"/>
</dbReference>
<dbReference type="STRING" id="6669.E9GCP3"/>
<dbReference type="PROSITE" id="PS00233">
    <property type="entry name" value="CHIT_BIND_RR_1"/>
    <property type="match status" value="1"/>
</dbReference>
<dbReference type="InterPro" id="IPR000618">
    <property type="entry name" value="Insect_cuticle"/>
</dbReference>
<dbReference type="InterPro" id="IPR051217">
    <property type="entry name" value="Insect_Cuticle_Struc_Prot"/>
</dbReference>
<proteinExistence type="predicted"/>
<reference evidence="5 6" key="1">
    <citation type="journal article" date="2011" name="Science">
        <title>The ecoresponsive genome of Daphnia pulex.</title>
        <authorList>
            <person name="Colbourne J.K."/>
            <person name="Pfrender M.E."/>
            <person name="Gilbert D."/>
            <person name="Thomas W.K."/>
            <person name="Tucker A."/>
            <person name="Oakley T.H."/>
            <person name="Tokishita S."/>
            <person name="Aerts A."/>
            <person name="Arnold G.J."/>
            <person name="Basu M.K."/>
            <person name="Bauer D.J."/>
            <person name="Caceres C.E."/>
            <person name="Carmel L."/>
            <person name="Casola C."/>
            <person name="Choi J.H."/>
            <person name="Detter J.C."/>
            <person name="Dong Q."/>
            <person name="Dusheyko S."/>
            <person name="Eads B.D."/>
            <person name="Frohlich T."/>
            <person name="Geiler-Samerotte K.A."/>
            <person name="Gerlach D."/>
            <person name="Hatcher P."/>
            <person name="Jogdeo S."/>
            <person name="Krijgsveld J."/>
            <person name="Kriventseva E.V."/>
            <person name="Kultz D."/>
            <person name="Laforsch C."/>
            <person name="Lindquist E."/>
            <person name="Lopez J."/>
            <person name="Manak J.R."/>
            <person name="Muller J."/>
            <person name="Pangilinan J."/>
            <person name="Patwardhan R.P."/>
            <person name="Pitluck S."/>
            <person name="Pritham E.J."/>
            <person name="Rechtsteiner A."/>
            <person name="Rho M."/>
            <person name="Rogozin I.B."/>
            <person name="Sakarya O."/>
            <person name="Salamov A."/>
            <person name="Schaack S."/>
            <person name="Shapiro H."/>
            <person name="Shiga Y."/>
            <person name="Skalitzky C."/>
            <person name="Smith Z."/>
            <person name="Souvorov A."/>
            <person name="Sung W."/>
            <person name="Tang Z."/>
            <person name="Tsuchiya D."/>
            <person name="Tu H."/>
            <person name="Vos H."/>
            <person name="Wang M."/>
            <person name="Wolf Y.I."/>
            <person name="Yamagata H."/>
            <person name="Yamada T."/>
            <person name="Ye Y."/>
            <person name="Shaw J.R."/>
            <person name="Andrews J."/>
            <person name="Crease T.J."/>
            <person name="Tang H."/>
            <person name="Lucas S.M."/>
            <person name="Robertson H.M."/>
            <person name="Bork P."/>
            <person name="Koonin E.V."/>
            <person name="Zdobnov E.M."/>
            <person name="Grigoriev I.V."/>
            <person name="Lynch M."/>
            <person name="Boore J.L."/>
        </authorList>
    </citation>
    <scope>NUCLEOTIDE SEQUENCE [LARGE SCALE GENOMIC DNA]</scope>
</reference>
<dbReference type="PANTHER" id="PTHR12236:SF79">
    <property type="entry name" value="CUTICULAR PROTEIN 50CB-RELATED"/>
    <property type="match status" value="1"/>
</dbReference>